<evidence type="ECO:0000313" key="1">
    <source>
        <dbReference type="EMBL" id="SMC08137.1"/>
    </source>
</evidence>
<reference evidence="2" key="1">
    <citation type="submission" date="2017-04" db="EMBL/GenBank/DDBJ databases">
        <authorList>
            <person name="Varghese N."/>
            <person name="Submissions S."/>
        </authorList>
    </citation>
    <scope>NUCLEOTIDE SEQUENCE [LARGE SCALE GENOMIC DNA]</scope>
    <source>
        <strain evidence="2">DSM 9293</strain>
    </source>
</reference>
<dbReference type="RefSeq" id="WP_139793608.1">
    <property type="nucleotide sequence ID" value="NZ_FWWY01000002.1"/>
</dbReference>
<proteinExistence type="predicted"/>
<accession>A0A1W1WPA1</accession>
<sequence>MGHSPPIPFPWPHDPTVRGWWLDITWPVTPADHTTLSWMVQQFPGGPPHRSDYVTLMQHWDHDHGLTDAASPLPHWGWWFFLAIAGHHQLWRLLWRAQHHGVTLTEIHATIQLPALPGDAWWMTHPIDPPVWAHTWRTIPWPADPEWRHVLWMTAIWATWRMEFWNTWRTSSRSLNGTMTPIRGWPRWPAWDAAWRWWKPYWVQCHRASLHTVS</sequence>
<organism evidence="1 2">
    <name type="scientific">Sulfobacillus thermosulfidooxidans (strain DSM 9293 / VKM B-1269 / AT-1)</name>
    <dbReference type="NCBI Taxonomy" id="929705"/>
    <lineage>
        <taxon>Bacteria</taxon>
        <taxon>Bacillati</taxon>
        <taxon>Bacillota</taxon>
        <taxon>Clostridia</taxon>
        <taxon>Eubacteriales</taxon>
        <taxon>Clostridiales Family XVII. Incertae Sedis</taxon>
        <taxon>Sulfobacillus</taxon>
    </lineage>
</organism>
<gene>
    <name evidence="1" type="ORF">SAMN00768000_3675</name>
</gene>
<protein>
    <submittedName>
        <fullName evidence="1">Uncharacterized protein</fullName>
    </submittedName>
</protein>
<evidence type="ECO:0000313" key="2">
    <source>
        <dbReference type="Proteomes" id="UP000192660"/>
    </source>
</evidence>
<keyword evidence="2" id="KW-1185">Reference proteome</keyword>
<dbReference type="AlphaFoldDB" id="A0A1W1WPA1"/>
<dbReference type="Proteomes" id="UP000192660">
    <property type="component" value="Unassembled WGS sequence"/>
</dbReference>
<dbReference type="EMBL" id="FWWY01000002">
    <property type="protein sequence ID" value="SMC08137.1"/>
    <property type="molecule type" value="Genomic_DNA"/>
</dbReference>
<name>A0A1W1WPA1_SULTA</name>